<comment type="caution">
    <text evidence="1">The sequence shown here is derived from an EMBL/GenBank/DDBJ whole genome shotgun (WGS) entry which is preliminary data.</text>
</comment>
<evidence type="ECO:0000313" key="1">
    <source>
        <dbReference type="EMBL" id="TDQ32494.1"/>
    </source>
</evidence>
<dbReference type="RefSeq" id="WP_133642548.1">
    <property type="nucleotide sequence ID" value="NZ_SNYI01000001.1"/>
</dbReference>
<dbReference type="OrthoDB" id="1275259at2"/>
<accession>A0A4R6TM49</accession>
<reference evidence="1 2" key="1">
    <citation type="submission" date="2019-03" db="EMBL/GenBank/DDBJ databases">
        <title>Genomic Encyclopedia of Archaeal and Bacterial Type Strains, Phase II (KMG-II): from individual species to whole genera.</title>
        <authorList>
            <person name="Goeker M."/>
        </authorList>
    </citation>
    <scope>NUCLEOTIDE SEQUENCE [LARGE SCALE GENOMIC DNA]</scope>
    <source>
        <strain evidence="1 2">DSM 18435</strain>
    </source>
</reference>
<keyword evidence="2" id="KW-1185">Reference proteome</keyword>
<protein>
    <submittedName>
        <fullName evidence="1">Uncharacterized protein</fullName>
    </submittedName>
</protein>
<evidence type="ECO:0000313" key="2">
    <source>
        <dbReference type="Proteomes" id="UP000295468"/>
    </source>
</evidence>
<dbReference type="AlphaFoldDB" id="A0A4R6TM49"/>
<organism evidence="1 2">
    <name type="scientific">Zeaxanthinibacter enoshimensis</name>
    <dbReference type="NCBI Taxonomy" id="392009"/>
    <lineage>
        <taxon>Bacteria</taxon>
        <taxon>Pseudomonadati</taxon>
        <taxon>Bacteroidota</taxon>
        <taxon>Flavobacteriia</taxon>
        <taxon>Flavobacteriales</taxon>
        <taxon>Flavobacteriaceae</taxon>
        <taxon>Zeaxanthinibacter</taxon>
    </lineage>
</organism>
<sequence>MKIKLGVTFEACFPKENRKSIDEYLSGISRDTLLKTGSHFLGFDTEKSKYSDVIAFMNMFFSQGNQNFANEAYQNLLSYVAEADYDISDYEIPYVGSSLLFFEYIFDNISEDVETEKTNEEMERDIFRAYLHLNQVSFTDRGIEQKKADEESGLQFTAAQAILMLQFHNYELINFRTDKVFTCQFLRAVSYFEFLSGIEQCGPLLNAFYKYYGVENYNEYLRRLLGITYSVLMKDKETHTEIHLEDPVHEDFIDKHILSPDDIAAELDFVTLRSRPLYKIEELKYRIISPLFVIEMIYNGLYFRLKLINDELPNDQKVKGLYGLKTYEYSEQYALDTLLREIFGKRYFQKSGKELDELMDGAPDYYIRNGKRAMLFESKDILISKESKTSPDYTVLEAELRLKLFENEKGKPKAVRQLATNIEILLKGKADYDSQFPSKKGIIRPILVVHYRMFNTAGANAILNGWFRDELVKLEENGLDISRVQDLVIIDIDTLMFNKEALQSKKMNLWDILLEYQEDYLRFELSKAKPQPRSEEEGIAMLKSSYKPFSFFVDNKVEKLNLTRTPKELLEKAAPLFPE</sequence>
<name>A0A4R6TM49_9FLAO</name>
<dbReference type="Proteomes" id="UP000295468">
    <property type="component" value="Unassembled WGS sequence"/>
</dbReference>
<gene>
    <name evidence="1" type="ORF">CLV82_0322</name>
</gene>
<dbReference type="EMBL" id="SNYI01000001">
    <property type="protein sequence ID" value="TDQ32494.1"/>
    <property type="molecule type" value="Genomic_DNA"/>
</dbReference>
<proteinExistence type="predicted"/>